<gene>
    <name evidence="3" type="ORF">BXYJ_LOCUS8596</name>
</gene>
<organism evidence="3 4">
    <name type="scientific">Bursaphelenchus xylophilus</name>
    <name type="common">Pinewood nematode worm</name>
    <name type="synonym">Aphelenchoides xylophilus</name>
    <dbReference type="NCBI Taxonomy" id="6326"/>
    <lineage>
        <taxon>Eukaryota</taxon>
        <taxon>Metazoa</taxon>
        <taxon>Ecdysozoa</taxon>
        <taxon>Nematoda</taxon>
        <taxon>Chromadorea</taxon>
        <taxon>Rhabditida</taxon>
        <taxon>Tylenchina</taxon>
        <taxon>Tylenchomorpha</taxon>
        <taxon>Aphelenchoidea</taxon>
        <taxon>Aphelenchoididae</taxon>
        <taxon>Bursaphelenchus</taxon>
    </lineage>
</organism>
<name>A0A811LBG4_BURXY</name>
<proteinExistence type="predicted"/>
<dbReference type="InterPro" id="IPR036397">
    <property type="entry name" value="RNaseH_sf"/>
</dbReference>
<dbReference type="InterPro" id="IPR052709">
    <property type="entry name" value="Transposase-MT_Hybrid"/>
</dbReference>
<dbReference type="EMBL" id="CAJFCV020000004">
    <property type="protein sequence ID" value="CAG9114713.1"/>
    <property type="molecule type" value="Genomic_DNA"/>
</dbReference>
<dbReference type="PANTHER" id="PTHR46060:SF1">
    <property type="entry name" value="MARINER MOS1 TRANSPOSASE-LIKE PROTEIN"/>
    <property type="match status" value="1"/>
</dbReference>
<dbReference type="Pfam" id="PF17906">
    <property type="entry name" value="HTH_48"/>
    <property type="match status" value="1"/>
</dbReference>
<comment type="caution">
    <text evidence="3">The sequence shown here is derived from an EMBL/GenBank/DDBJ whole genome shotgun (WGS) entry which is preliminary data.</text>
</comment>
<dbReference type="GO" id="GO:0003676">
    <property type="term" value="F:nucleic acid binding"/>
    <property type="evidence" value="ECO:0007669"/>
    <property type="project" value="InterPro"/>
</dbReference>
<dbReference type="AlphaFoldDB" id="A0A811LBG4"/>
<dbReference type="InterPro" id="IPR041426">
    <property type="entry name" value="Mos1_HTH"/>
</dbReference>
<keyword evidence="4" id="KW-1185">Reference proteome</keyword>
<evidence type="ECO:0000313" key="4">
    <source>
        <dbReference type="Proteomes" id="UP000659654"/>
    </source>
</evidence>
<dbReference type="Gene3D" id="3.30.420.10">
    <property type="entry name" value="Ribonuclease H-like superfamily/Ribonuclease H"/>
    <property type="match status" value="1"/>
</dbReference>
<reference evidence="3" key="1">
    <citation type="submission" date="2020-09" db="EMBL/GenBank/DDBJ databases">
        <authorList>
            <person name="Kikuchi T."/>
        </authorList>
    </citation>
    <scope>NUCLEOTIDE SEQUENCE</scope>
    <source>
        <strain evidence="3">Ka4C1</strain>
    </source>
</reference>
<dbReference type="Proteomes" id="UP000659654">
    <property type="component" value="Unassembled WGS sequence"/>
</dbReference>
<protein>
    <submittedName>
        <fullName evidence="3">(pine wood nematode) hypothetical protein</fullName>
    </submittedName>
</protein>
<feature type="chain" id="PRO_5032568636" evidence="1">
    <location>
        <begin position="17"/>
        <end position="311"/>
    </location>
</feature>
<dbReference type="PANTHER" id="PTHR46060">
    <property type="entry name" value="MARINER MOS1 TRANSPOSASE-LIKE PROTEIN"/>
    <property type="match status" value="1"/>
</dbReference>
<dbReference type="Proteomes" id="UP000582659">
    <property type="component" value="Unassembled WGS sequence"/>
</dbReference>
<evidence type="ECO:0000313" key="3">
    <source>
        <dbReference type="EMBL" id="CAD5225541.1"/>
    </source>
</evidence>
<dbReference type="EMBL" id="CAJFDI010000004">
    <property type="protein sequence ID" value="CAD5225541.1"/>
    <property type="molecule type" value="Genomic_DNA"/>
</dbReference>
<sequence length="311" mass="35556">MRSFLVIFGALYLAGATVDNALKGCPPAMNSLSKHTLVAKNGAVNQEAFKMLSCDDCRDVMDELKGTIGTPEDTEEAIKTLAKICVRIFGEFLRWPCKKNKEKSEIRVFLRYYRKQGFNATAAVKKISEVEGYNVVSDRTARLVQTIQLRRHGPRGQDILKNNFEGVIHFELVPNGRTIDADLYYAPLNRMYAAIGKKYPDLINRTRVPLQQDSAKPRTAKQTKEKIKTLDAIELLSHPANSLDFVSYDYHLFRSMAHFLRGRSFNDLDDVEDGCREFFASKKKEWYRSGIEQLAYRWVQAIDSNGLYFET</sequence>
<feature type="signal peptide" evidence="1">
    <location>
        <begin position="1"/>
        <end position="16"/>
    </location>
</feature>
<keyword evidence="1" id="KW-0732">Signal</keyword>
<accession>A0A811LBG4</accession>
<dbReference type="SMR" id="A0A811LBG4"/>
<dbReference type="OrthoDB" id="9970333at2759"/>
<evidence type="ECO:0000256" key="1">
    <source>
        <dbReference type="SAM" id="SignalP"/>
    </source>
</evidence>
<feature type="domain" description="Mos1 transposase HTH" evidence="2">
    <location>
        <begin position="103"/>
        <end position="142"/>
    </location>
</feature>
<evidence type="ECO:0000259" key="2">
    <source>
        <dbReference type="Pfam" id="PF17906"/>
    </source>
</evidence>